<protein>
    <recommendedName>
        <fullName evidence="8">CASP-like protein</fullName>
    </recommendedName>
</protein>
<gene>
    <name evidence="11" type="ORF">OLEA9_A077181</name>
</gene>
<feature type="transmembrane region" description="Helical" evidence="8">
    <location>
        <begin position="37"/>
        <end position="57"/>
    </location>
</feature>
<feature type="region of interest" description="Disordered" evidence="9">
    <location>
        <begin position="1"/>
        <end position="26"/>
    </location>
</feature>
<dbReference type="Proteomes" id="UP000594638">
    <property type="component" value="Unassembled WGS sequence"/>
</dbReference>
<evidence type="ECO:0000256" key="6">
    <source>
        <dbReference type="ARBA" id="ARBA00022989"/>
    </source>
</evidence>
<comment type="similarity">
    <text evidence="2 8">Belongs to the Casparian strip membrane proteins (CASP) family.</text>
</comment>
<dbReference type="Gramene" id="OE9A077181T1">
    <property type="protein sequence ID" value="OE9A077181C1"/>
    <property type="gene ID" value="OE9A077181"/>
</dbReference>
<name>A0A8S0TEC1_OLEEU</name>
<dbReference type="EMBL" id="CACTIH010005821">
    <property type="protein sequence ID" value="CAA3002237.1"/>
    <property type="molecule type" value="Genomic_DNA"/>
</dbReference>
<comment type="subcellular location">
    <subcellularLocation>
        <location evidence="1 8">Cell membrane</location>
        <topology evidence="1 8">Multi-pass membrane protein</topology>
    </subcellularLocation>
</comment>
<evidence type="ECO:0000256" key="1">
    <source>
        <dbReference type="ARBA" id="ARBA00004651"/>
    </source>
</evidence>
<evidence type="ECO:0000256" key="8">
    <source>
        <dbReference type="RuleBase" id="RU361233"/>
    </source>
</evidence>
<comment type="caution">
    <text evidence="11">The sequence shown here is derived from an EMBL/GenBank/DDBJ whole genome shotgun (WGS) entry which is preliminary data.</text>
</comment>
<sequence length="180" mass="19241">MAPIGPTPSNVASQENSKDNTSSAPPLSRVISPIVSLILRILTLVCLFVSLILLTTASHESITFTFFRAYRYLCATIVIGLAYSLLQTAFTIFHVSTGNRIGVDGLDYIDFYGDKVVSYVLATGAAASFGMTQELKNLDSGAGTTKFIMTTDAATSLCLLAFLFTAISSIFSSFALPKRA</sequence>
<feature type="domain" description="Casparian strip membrane protein" evidence="10">
    <location>
        <begin position="34"/>
        <end position="164"/>
    </location>
</feature>
<proteinExistence type="inferred from homology"/>
<feature type="compositionally biased region" description="Polar residues" evidence="9">
    <location>
        <begin position="7"/>
        <end position="25"/>
    </location>
</feature>
<comment type="caution">
    <text evidence="8">Lacks conserved residue(s) required for the propagation of feature annotation.</text>
</comment>
<dbReference type="Pfam" id="PF04535">
    <property type="entry name" value="CASP_dom"/>
    <property type="match status" value="1"/>
</dbReference>
<evidence type="ECO:0000256" key="9">
    <source>
        <dbReference type="SAM" id="MobiDB-lite"/>
    </source>
</evidence>
<organism evidence="11 12">
    <name type="scientific">Olea europaea subsp. europaea</name>
    <dbReference type="NCBI Taxonomy" id="158383"/>
    <lineage>
        <taxon>Eukaryota</taxon>
        <taxon>Viridiplantae</taxon>
        <taxon>Streptophyta</taxon>
        <taxon>Embryophyta</taxon>
        <taxon>Tracheophyta</taxon>
        <taxon>Spermatophyta</taxon>
        <taxon>Magnoliopsida</taxon>
        <taxon>eudicotyledons</taxon>
        <taxon>Gunneridae</taxon>
        <taxon>Pentapetalae</taxon>
        <taxon>asterids</taxon>
        <taxon>lamiids</taxon>
        <taxon>Lamiales</taxon>
        <taxon>Oleaceae</taxon>
        <taxon>Oleeae</taxon>
        <taxon>Olea</taxon>
    </lineage>
</organism>
<keyword evidence="12" id="KW-1185">Reference proteome</keyword>
<comment type="subunit">
    <text evidence="3 8">Homodimer and heterodimers.</text>
</comment>
<evidence type="ECO:0000256" key="5">
    <source>
        <dbReference type="ARBA" id="ARBA00022692"/>
    </source>
</evidence>
<keyword evidence="7 8" id="KW-0472">Membrane</keyword>
<evidence type="ECO:0000313" key="12">
    <source>
        <dbReference type="Proteomes" id="UP000594638"/>
    </source>
</evidence>
<keyword evidence="5 8" id="KW-0812">Transmembrane</keyword>
<evidence type="ECO:0000259" key="10">
    <source>
        <dbReference type="Pfam" id="PF04535"/>
    </source>
</evidence>
<keyword evidence="4 8" id="KW-1003">Cell membrane</keyword>
<evidence type="ECO:0000256" key="3">
    <source>
        <dbReference type="ARBA" id="ARBA00011489"/>
    </source>
</evidence>
<evidence type="ECO:0000313" key="11">
    <source>
        <dbReference type="EMBL" id="CAA3002237.1"/>
    </source>
</evidence>
<evidence type="ECO:0000256" key="4">
    <source>
        <dbReference type="ARBA" id="ARBA00022475"/>
    </source>
</evidence>
<accession>A0A8S0TEC1</accession>
<dbReference type="PANTHER" id="PTHR33573:SF40">
    <property type="entry name" value="CASP-LIKE PROTEIN 4D2"/>
    <property type="match status" value="1"/>
</dbReference>
<feature type="transmembrane region" description="Helical" evidence="8">
    <location>
        <begin position="69"/>
        <end position="95"/>
    </location>
</feature>
<dbReference type="AlphaFoldDB" id="A0A8S0TEC1"/>
<feature type="transmembrane region" description="Helical" evidence="8">
    <location>
        <begin position="153"/>
        <end position="176"/>
    </location>
</feature>
<dbReference type="InterPro" id="IPR006702">
    <property type="entry name" value="CASP_dom"/>
</dbReference>
<dbReference type="OrthoDB" id="685197at2759"/>
<keyword evidence="6 8" id="KW-1133">Transmembrane helix</keyword>
<reference evidence="11 12" key="1">
    <citation type="submission" date="2019-12" db="EMBL/GenBank/DDBJ databases">
        <authorList>
            <person name="Alioto T."/>
            <person name="Alioto T."/>
            <person name="Gomez Garrido J."/>
        </authorList>
    </citation>
    <scope>NUCLEOTIDE SEQUENCE [LARGE SCALE GENOMIC DNA]</scope>
</reference>
<evidence type="ECO:0000256" key="2">
    <source>
        <dbReference type="ARBA" id="ARBA00007651"/>
    </source>
</evidence>
<dbReference type="GO" id="GO:0005886">
    <property type="term" value="C:plasma membrane"/>
    <property type="evidence" value="ECO:0007669"/>
    <property type="project" value="UniProtKB-SubCell"/>
</dbReference>
<dbReference type="PANTHER" id="PTHR33573">
    <property type="entry name" value="CASP-LIKE PROTEIN 4A4"/>
    <property type="match status" value="1"/>
</dbReference>
<evidence type="ECO:0000256" key="7">
    <source>
        <dbReference type="ARBA" id="ARBA00023136"/>
    </source>
</evidence>